<dbReference type="FunFam" id="3.30.70.270:FF:000115">
    <property type="entry name" value="Polyprotein of retroviral origin, putative"/>
    <property type="match status" value="1"/>
</dbReference>
<reference evidence="16" key="1">
    <citation type="journal article" date="2010" name="Science">
        <title>The genome of the Western clawed frog Xenopus tropicalis.</title>
        <authorList>
            <person name="Hellsten U."/>
            <person name="Harland R.M."/>
            <person name="Gilchrist M.J."/>
            <person name="Hendrix D."/>
            <person name="Jurka J."/>
            <person name="Kapitonov V."/>
            <person name="Ovcharenko I."/>
            <person name="Putnam N.H."/>
            <person name="Shu S."/>
            <person name="Taher L."/>
            <person name="Blitz I.L."/>
            <person name="Blumberg B."/>
            <person name="Dichmann D.S."/>
            <person name="Dubchak I."/>
            <person name="Amaya E."/>
            <person name="Detter J.C."/>
            <person name="Fletcher R."/>
            <person name="Gerhard D.S."/>
            <person name="Goodstein D."/>
            <person name="Graves T."/>
            <person name="Grigoriev I.V."/>
            <person name="Grimwood J."/>
            <person name="Kawashima T."/>
            <person name="Lindquist E."/>
            <person name="Lucas S.M."/>
            <person name="Mead P.E."/>
            <person name="Mitros T."/>
            <person name="Ogino H."/>
            <person name="Ohta Y."/>
            <person name="Poliakov A.V."/>
            <person name="Pollet N."/>
            <person name="Robert J."/>
            <person name="Salamov A."/>
            <person name="Sater A.K."/>
            <person name="Schmutz J."/>
            <person name="Terry A."/>
            <person name="Vize P.D."/>
            <person name="Warren W.C."/>
            <person name="Wells D."/>
            <person name="Wills A."/>
            <person name="Wilson R.K."/>
            <person name="Zimmerman L.B."/>
            <person name="Zorn A.M."/>
            <person name="Grainger R."/>
            <person name="Grammer T."/>
            <person name="Khokha M.K."/>
            <person name="Richardson P.M."/>
            <person name="Rokhsar D.S."/>
        </authorList>
    </citation>
    <scope>NUCLEOTIDE SEQUENCE [LARGE SCALE GENOMIC DNA]</scope>
    <source>
        <strain evidence="16">Nigerian</strain>
    </source>
</reference>
<dbReference type="Pfam" id="PF02023">
    <property type="entry name" value="SCAN"/>
    <property type="match status" value="1"/>
</dbReference>
<dbReference type="GO" id="GO:0003676">
    <property type="term" value="F:nucleic acid binding"/>
    <property type="evidence" value="ECO:0007669"/>
    <property type="project" value="InterPro"/>
</dbReference>
<evidence type="ECO:0000259" key="14">
    <source>
        <dbReference type="PROSITE" id="PS50878"/>
    </source>
</evidence>
<evidence type="ECO:0000256" key="7">
    <source>
        <dbReference type="ARBA" id="ARBA00022722"/>
    </source>
</evidence>
<name>A0A803JQ24_XENTR</name>
<evidence type="ECO:0000256" key="1">
    <source>
        <dbReference type="ARBA" id="ARBA00010879"/>
    </source>
</evidence>
<dbReference type="SUPFAM" id="SSF47353">
    <property type="entry name" value="Retrovirus capsid dimerization domain-like"/>
    <property type="match status" value="1"/>
</dbReference>
<dbReference type="FunFam" id="3.10.20.370:FF:000001">
    <property type="entry name" value="Retrovirus-related Pol polyprotein from transposon 17.6-like protein"/>
    <property type="match status" value="1"/>
</dbReference>
<proteinExistence type="inferred from homology"/>
<dbReference type="InterPro" id="IPR001584">
    <property type="entry name" value="Integrase_cat-core"/>
</dbReference>
<keyword evidence="5" id="KW-0808">Transferase</keyword>
<dbReference type="GeneTree" id="ENSGT01050000244855"/>
<evidence type="ECO:0000256" key="12">
    <source>
        <dbReference type="SAM" id="MobiDB-lite"/>
    </source>
</evidence>
<dbReference type="Gene3D" id="2.40.70.10">
    <property type="entry name" value="Acid Proteases"/>
    <property type="match status" value="1"/>
</dbReference>
<dbReference type="Pfam" id="PF00665">
    <property type="entry name" value="rve"/>
    <property type="match status" value="1"/>
</dbReference>
<evidence type="ECO:0000256" key="3">
    <source>
        <dbReference type="ARBA" id="ARBA00012493"/>
    </source>
</evidence>
<dbReference type="GO" id="GO:0003964">
    <property type="term" value="F:RNA-directed DNA polymerase activity"/>
    <property type="evidence" value="ECO:0007669"/>
    <property type="project" value="UniProtKB-KW"/>
</dbReference>
<protein>
    <recommendedName>
        <fullName evidence="11">Gypsy retrotransposon integrase-like protein 1</fullName>
        <ecNumber evidence="3">2.7.7.49</ecNumber>
        <ecNumber evidence="2">3.1.26.4</ecNumber>
    </recommendedName>
</protein>
<dbReference type="InterPro" id="IPR050951">
    <property type="entry name" value="Retrovirus_Pol_polyprotein"/>
</dbReference>
<dbReference type="SUPFAM" id="SSF56672">
    <property type="entry name" value="DNA/RNA polymerases"/>
    <property type="match status" value="1"/>
</dbReference>
<dbReference type="PANTHER" id="PTHR37984">
    <property type="entry name" value="PROTEIN CBG26694"/>
    <property type="match status" value="1"/>
</dbReference>
<dbReference type="Pfam" id="PF00078">
    <property type="entry name" value="RVT_1"/>
    <property type="match status" value="1"/>
</dbReference>
<dbReference type="InParanoid" id="A0A803JQ24"/>
<dbReference type="Gene3D" id="3.30.420.10">
    <property type="entry name" value="Ribonuclease H-like superfamily/Ribonuclease H"/>
    <property type="match status" value="1"/>
</dbReference>
<organism evidence="16">
    <name type="scientific">Xenopus tropicalis</name>
    <name type="common">Western clawed frog</name>
    <name type="synonym">Silurana tropicalis</name>
    <dbReference type="NCBI Taxonomy" id="8364"/>
    <lineage>
        <taxon>Eukaryota</taxon>
        <taxon>Metazoa</taxon>
        <taxon>Chordata</taxon>
        <taxon>Craniata</taxon>
        <taxon>Vertebrata</taxon>
        <taxon>Euteleostomi</taxon>
        <taxon>Amphibia</taxon>
        <taxon>Batrachia</taxon>
        <taxon>Anura</taxon>
        <taxon>Pipoidea</taxon>
        <taxon>Pipidae</taxon>
        <taxon>Xenopodinae</taxon>
        <taxon>Xenopus</taxon>
        <taxon>Silurana</taxon>
    </lineage>
</organism>
<evidence type="ECO:0000256" key="9">
    <source>
        <dbReference type="ARBA" id="ARBA00022801"/>
    </source>
</evidence>
<dbReference type="InterPro" id="IPR043502">
    <property type="entry name" value="DNA/RNA_pol_sf"/>
</dbReference>
<keyword evidence="7" id="KW-0540">Nuclease</keyword>
<reference evidence="16" key="2">
    <citation type="submission" date="2021-03" db="UniProtKB">
        <authorList>
            <consortium name="Ensembl"/>
        </authorList>
    </citation>
    <scope>IDENTIFICATION</scope>
</reference>
<evidence type="ECO:0000259" key="13">
    <source>
        <dbReference type="PROSITE" id="PS50804"/>
    </source>
</evidence>
<accession>A0A803JQ24</accession>
<dbReference type="Gene3D" id="3.10.20.370">
    <property type="match status" value="1"/>
</dbReference>
<dbReference type="InterPro" id="IPR003309">
    <property type="entry name" value="SCAN_dom"/>
</dbReference>
<evidence type="ECO:0000259" key="15">
    <source>
        <dbReference type="PROSITE" id="PS50994"/>
    </source>
</evidence>
<dbReference type="SUPFAM" id="SSF50630">
    <property type="entry name" value="Acid proteases"/>
    <property type="match status" value="1"/>
</dbReference>
<dbReference type="Ensembl" id="ENSXETT00000113564">
    <property type="protein sequence ID" value="ENSXETP00000110114"/>
    <property type="gene ID" value="ENSXETG00000043224"/>
</dbReference>
<evidence type="ECO:0000256" key="2">
    <source>
        <dbReference type="ARBA" id="ARBA00012180"/>
    </source>
</evidence>
<dbReference type="InterPro" id="IPR041588">
    <property type="entry name" value="Integrase_H2C2"/>
</dbReference>
<feature type="region of interest" description="Disordered" evidence="12">
    <location>
        <begin position="322"/>
        <end position="347"/>
    </location>
</feature>
<keyword evidence="9" id="KW-0378">Hydrolase</keyword>
<dbReference type="InterPro" id="IPR041373">
    <property type="entry name" value="RT_RNaseH"/>
</dbReference>
<dbReference type="EC" id="3.1.26.4" evidence="2"/>
<dbReference type="Pfam" id="PF17921">
    <property type="entry name" value="Integrase_H2C2"/>
    <property type="match status" value="1"/>
</dbReference>
<dbReference type="CDD" id="cd01647">
    <property type="entry name" value="RT_LTR"/>
    <property type="match status" value="1"/>
</dbReference>
<dbReference type="GO" id="GO:0004523">
    <property type="term" value="F:RNA-DNA hybrid ribonuclease activity"/>
    <property type="evidence" value="ECO:0007669"/>
    <property type="project" value="UniProtKB-EC"/>
</dbReference>
<dbReference type="FunFam" id="3.10.10.10:FF:000007">
    <property type="entry name" value="Retrovirus-related Pol polyprotein from transposon 17.6-like Protein"/>
    <property type="match status" value="1"/>
</dbReference>
<dbReference type="PROSITE" id="PS50804">
    <property type="entry name" value="SCAN_BOX"/>
    <property type="match status" value="1"/>
</dbReference>
<dbReference type="FunFam" id="1.10.340.70:FF:000001">
    <property type="entry name" value="Retrovirus-related Pol polyprotein from transposon gypsy-like Protein"/>
    <property type="match status" value="1"/>
</dbReference>
<dbReference type="InterPro" id="IPR021109">
    <property type="entry name" value="Peptidase_aspartic_dom_sf"/>
</dbReference>
<keyword evidence="8" id="KW-0255">Endonuclease</keyword>
<dbReference type="InterPro" id="IPR000477">
    <property type="entry name" value="RT_dom"/>
</dbReference>
<comment type="similarity">
    <text evidence="1">Belongs to the beta type-B retroviral polymerase family. HERV class-II K(HML-2) pol subfamily.</text>
</comment>
<dbReference type="Gene3D" id="1.10.340.70">
    <property type="match status" value="1"/>
</dbReference>
<dbReference type="Gene3D" id="3.30.70.270">
    <property type="match status" value="2"/>
</dbReference>
<dbReference type="GO" id="GO:0006508">
    <property type="term" value="P:proteolysis"/>
    <property type="evidence" value="ECO:0007669"/>
    <property type="project" value="UniProtKB-KW"/>
</dbReference>
<dbReference type="CDD" id="cd09274">
    <property type="entry name" value="RNase_HI_RT_Ty3"/>
    <property type="match status" value="1"/>
</dbReference>
<evidence type="ECO:0000313" key="16">
    <source>
        <dbReference type="Ensembl" id="ENSXETP00000110114"/>
    </source>
</evidence>
<evidence type="ECO:0000256" key="10">
    <source>
        <dbReference type="ARBA" id="ARBA00022918"/>
    </source>
</evidence>
<dbReference type="CDD" id="cd00303">
    <property type="entry name" value="retropepsin_like"/>
    <property type="match status" value="1"/>
</dbReference>
<dbReference type="GO" id="GO:0015074">
    <property type="term" value="P:DNA integration"/>
    <property type="evidence" value="ECO:0007669"/>
    <property type="project" value="InterPro"/>
</dbReference>
<dbReference type="InterPro" id="IPR012337">
    <property type="entry name" value="RNaseH-like_sf"/>
</dbReference>
<keyword evidence="10" id="KW-0695">RNA-directed DNA polymerase</keyword>
<dbReference type="Gene3D" id="3.10.10.10">
    <property type="entry name" value="HIV Type 1 Reverse Transcriptase, subunit A, domain 1"/>
    <property type="match status" value="1"/>
</dbReference>
<dbReference type="Gene3D" id="1.10.4020.10">
    <property type="entry name" value="DNA breaking-rejoining enzymes"/>
    <property type="match status" value="1"/>
</dbReference>
<dbReference type="EC" id="2.7.7.49" evidence="3"/>
<evidence type="ECO:0000256" key="11">
    <source>
        <dbReference type="ARBA" id="ARBA00039658"/>
    </source>
</evidence>
<dbReference type="PANTHER" id="PTHR37984:SF5">
    <property type="entry name" value="PROTEIN NYNRIN-LIKE"/>
    <property type="match status" value="1"/>
</dbReference>
<feature type="domain" description="SCAN box" evidence="13">
    <location>
        <begin position="224"/>
        <end position="302"/>
    </location>
</feature>
<evidence type="ECO:0000256" key="5">
    <source>
        <dbReference type="ARBA" id="ARBA00022679"/>
    </source>
</evidence>
<evidence type="ECO:0000256" key="8">
    <source>
        <dbReference type="ARBA" id="ARBA00022759"/>
    </source>
</evidence>
<feature type="domain" description="Reverse transcriptase" evidence="14">
    <location>
        <begin position="1094"/>
        <end position="1272"/>
    </location>
</feature>
<keyword evidence="4" id="KW-0645">Protease</keyword>
<feature type="region of interest" description="Disordered" evidence="12">
    <location>
        <begin position="49"/>
        <end position="74"/>
    </location>
</feature>
<dbReference type="FunFam" id="3.30.420.10:FF:000032">
    <property type="entry name" value="Retrovirus-related Pol polyprotein from transposon 297-like Protein"/>
    <property type="match status" value="1"/>
</dbReference>
<keyword evidence="6" id="KW-0548">Nucleotidyltransferase</keyword>
<evidence type="ECO:0000256" key="4">
    <source>
        <dbReference type="ARBA" id="ARBA00022670"/>
    </source>
</evidence>
<evidence type="ECO:0000256" key="6">
    <source>
        <dbReference type="ARBA" id="ARBA00022695"/>
    </source>
</evidence>
<feature type="domain" description="Integrase catalytic" evidence="15">
    <location>
        <begin position="703"/>
        <end position="862"/>
    </location>
</feature>
<dbReference type="PROSITE" id="PS50994">
    <property type="entry name" value="INTEGRASE"/>
    <property type="match status" value="1"/>
</dbReference>
<dbReference type="Pfam" id="PF17917">
    <property type="entry name" value="RT_RNaseH"/>
    <property type="match status" value="1"/>
</dbReference>
<dbReference type="GO" id="GO:0008233">
    <property type="term" value="F:peptidase activity"/>
    <property type="evidence" value="ECO:0007669"/>
    <property type="project" value="UniProtKB-KW"/>
</dbReference>
<dbReference type="PROSITE" id="PS50878">
    <property type="entry name" value="RT_POL"/>
    <property type="match status" value="1"/>
</dbReference>
<dbReference type="InterPro" id="IPR036397">
    <property type="entry name" value="RNaseH_sf"/>
</dbReference>
<feature type="compositionally biased region" description="Acidic residues" evidence="12">
    <location>
        <begin position="60"/>
        <end position="71"/>
    </location>
</feature>
<sequence>MDASTSGNYLDLTAHELSELRLPTLQRLCHRWGIDPEGKRRHELMELLTPHAQPTQEGDTQGDPETPEGGEEMSNLHQDAAEGGEDSTLTMFHKHLAAIGPGLSPAERLEVWRLTLQTNQPGPLSSGPAVGSPNAQRRVVKLTHAAFPTFDESKQSIDGFLRSFEGLCEDHRVPQEEWVLILAGKLTGKANEVYQEIPYPQRANYGEVRRILLASYSITPDSYRRTFRSLVKIPQDTYQNFGGKLQRAFRHWIRGNKTHTLEDLCQLILKEQFLERCPTEVREWVSDRKPGTLDEATQLADEYIENRSQARPLTLASGTMVNTRGLDRPQPPRLNHLPNRTLSAPTRAATPRTCFRCGSLAHLSPACPLNLRPAPPGPTGRLSAPRQVAAVSSPGPNIRQQVIQTVRQLTTDPAVAPPRPREDVIEEYVVLGMGWDNSGQPRKHVLPVRINGRQVEGFLDSGSFITLVEPHIVSADAVIPGKTARIVLAGGHKQDIPLAQVTLDLGHGPFTHRVGILRQLPAEILLGNDVGHIECSLSRDTNEVNAVSMDAPQMVREPAADCDSPPTPDLLHPTTFREAQHTDPTLECIRIKAGKPPNERGEQIVWEQGLLYRIVKGNPNQPWKSSRQLIVPLSYRAQLLHMAHEIPLAGHQGVTRTRHRLTQNFYWPGISQEVTRYCRTCDSCQRTGRANDKPKFPLCPLPIISEPFQRVAVDLIGPLSRPSHSGKQYILTVMDYATRYPEAVALRKIDAPTVADALIQIFSRVGFPSEILSDQGPQFTSQLLQCLWQRCGVRAIHSSPYHPQTNGLCERFNGTLKTMLRTFVESGEKDWERYLPHLLFAYREVPQESTGFSPFELLYGRRVRGPLDLLCEYWEGAPQSQEVPIIPYVLKFRQRLEQMTSLAHDHLSAAQQRQKVWYDRKARERRFMEGDKVLLLVPTRHDKLQAAWEGPYVVTHKLHDTTYVVTPPEDPSHYKTVHINMMKPYHIREDIVSAICSAPVEGTDDPPLPNLIEEATPARGIDAVTISDHLHLSQQDQLRKILHSYSPMFSANPGRTHWAEHKVDTGTQLPIRSPAYRVAEAVRPEMKSQIDEMLAFGVITPSHSPWASPVVLVPKKDGSTRFCVDYRRLNDVTTTDAYPMPRVDELLDRLGNAKYLTTLDLSRGYWQIPLAPSAQEKSAFLTPFGLYQFTVMPFGMRNAPATFQRLVNRLLEGMQDFAQAYLDDIAVFSQTWEEHLQHLQRVFAQIQDAGLTLKPEKCHLAMAEVQYLGHRVGGGQLRPDPAKVEAICQWPIPKTQKQVLAFLGTSGYYRKFIPNYSTVAKPLTDLTSRQRSRTIVWTPECESAMNALKQALASSPVLAAPDFSRRFILQTDASNFGLGAVLSQVNTYGEEHPVAYLSRKLLPREAAYATIEKECLAIVWALQKLQPYLYGREFTVVTDHNPLSWLQRVSGDNGKLLRWSLLLQQYNFTIQHRKGKEHHNADGLSRQED</sequence>
<dbReference type="InterPro" id="IPR038269">
    <property type="entry name" value="SCAN_sf"/>
</dbReference>
<dbReference type="InterPro" id="IPR043128">
    <property type="entry name" value="Rev_trsase/Diguanyl_cyclase"/>
</dbReference>
<dbReference type="SUPFAM" id="SSF53098">
    <property type="entry name" value="Ribonuclease H-like"/>
    <property type="match status" value="1"/>
</dbReference>